<evidence type="ECO:0000256" key="1">
    <source>
        <dbReference type="ARBA" id="ARBA00006638"/>
    </source>
</evidence>
<feature type="region of interest" description="Disordered" evidence="5">
    <location>
        <begin position="1"/>
        <end position="24"/>
    </location>
</feature>
<keyword evidence="2" id="KW-0227">DNA damage</keyword>
<evidence type="ECO:0000256" key="3">
    <source>
        <dbReference type="ARBA" id="ARBA00023172"/>
    </source>
</evidence>
<evidence type="ECO:0000256" key="4">
    <source>
        <dbReference type="ARBA" id="ARBA00023204"/>
    </source>
</evidence>
<keyword evidence="3" id="KW-0233">DNA recombination</keyword>
<accession>A0ABD3N3J9</accession>
<dbReference type="Pfam" id="PF04098">
    <property type="entry name" value="Rad52_Rad22"/>
    <property type="match status" value="1"/>
</dbReference>
<sequence>MANDPSRKRPHEEINSSNDKASASEREYILNADGTVLHDHKGAPVTVDKFLGTRPLRDVISQRAGPGGRKLDYMAGEVVTQTLNDAFGYDGWSMEVRDKTREESVKDDKGRYHVAYTATVRITLTRSGAFREDCGAGDAIDKSLGTASGHAIKGAITDAMKRAARHFGEKTGNALYHSGFSVNNAPKNLKDAFEQFDVHRAKSRFGFDKDRVAANQNADTTVQQSATNQLQTNVNNAAVVVKQEVKAVHPTTYNANQQKPIPSYGSNQQKPTPTNAYNTQQVQRAMTQPKPTPTYVNIAAAIVQETPHNANNNVAHQNNTNHTAAPYVTPYNANTTAANKTNRVSTGSVDYSMFTATPAAKPTFNTSTSTAAAVAAAASQSLNKENSNPQQTTAGLNLPPRPGTSRGQSNITDGMLGLASSILAMNGQIDPSTGVSQISQKTTGAGVKNPYNALG</sequence>
<comment type="similarity">
    <text evidence="1">Belongs to the RAD52 family.</text>
</comment>
<keyword evidence="4" id="KW-0234">DNA repair</keyword>
<comment type="caution">
    <text evidence="6">The sequence shown here is derived from an EMBL/GenBank/DDBJ whole genome shotgun (WGS) entry which is preliminary data.</text>
</comment>
<keyword evidence="7" id="KW-1185">Reference proteome</keyword>
<evidence type="ECO:0000313" key="7">
    <source>
        <dbReference type="Proteomes" id="UP001530400"/>
    </source>
</evidence>
<feature type="compositionally biased region" description="Polar residues" evidence="5">
    <location>
        <begin position="433"/>
        <end position="443"/>
    </location>
</feature>
<feature type="region of interest" description="Disordered" evidence="5">
    <location>
        <begin position="252"/>
        <end position="274"/>
    </location>
</feature>
<proteinExistence type="inferred from homology"/>
<dbReference type="InterPro" id="IPR041247">
    <property type="entry name" value="Rad52_fam"/>
</dbReference>
<dbReference type="EMBL" id="JALLPJ020001323">
    <property type="protein sequence ID" value="KAL3769898.1"/>
    <property type="molecule type" value="Genomic_DNA"/>
</dbReference>
<dbReference type="InterPro" id="IPR042525">
    <property type="entry name" value="Rad52_Rad59_Rad22_sf"/>
</dbReference>
<dbReference type="AlphaFoldDB" id="A0ABD3N3J9"/>
<name>A0ABD3N3J9_9STRA</name>
<evidence type="ECO:0000256" key="2">
    <source>
        <dbReference type="ARBA" id="ARBA00022763"/>
    </source>
</evidence>
<dbReference type="PANTHER" id="PTHR12132:SF1">
    <property type="entry name" value="DNA REPAIR PROTEIN RAD52 HOMOLOG"/>
    <property type="match status" value="1"/>
</dbReference>
<dbReference type="Proteomes" id="UP001530400">
    <property type="component" value="Unassembled WGS sequence"/>
</dbReference>
<evidence type="ECO:0000256" key="5">
    <source>
        <dbReference type="SAM" id="MobiDB-lite"/>
    </source>
</evidence>
<reference evidence="6 7" key="1">
    <citation type="submission" date="2024-10" db="EMBL/GenBank/DDBJ databases">
        <title>Updated reference genomes for cyclostephanoid diatoms.</title>
        <authorList>
            <person name="Roberts W.R."/>
            <person name="Alverson A.J."/>
        </authorList>
    </citation>
    <scope>NUCLEOTIDE SEQUENCE [LARGE SCALE GENOMIC DNA]</scope>
    <source>
        <strain evidence="6 7">AJA010-31</strain>
    </source>
</reference>
<feature type="region of interest" description="Disordered" evidence="5">
    <location>
        <begin position="433"/>
        <end position="455"/>
    </location>
</feature>
<dbReference type="GO" id="GO:0006310">
    <property type="term" value="P:DNA recombination"/>
    <property type="evidence" value="ECO:0007669"/>
    <property type="project" value="UniProtKB-KW"/>
</dbReference>
<evidence type="ECO:0000313" key="6">
    <source>
        <dbReference type="EMBL" id="KAL3769898.1"/>
    </source>
</evidence>
<organism evidence="6 7">
    <name type="scientific">Cyclotella atomus</name>
    <dbReference type="NCBI Taxonomy" id="382360"/>
    <lineage>
        <taxon>Eukaryota</taxon>
        <taxon>Sar</taxon>
        <taxon>Stramenopiles</taxon>
        <taxon>Ochrophyta</taxon>
        <taxon>Bacillariophyta</taxon>
        <taxon>Coscinodiscophyceae</taxon>
        <taxon>Thalassiosirophycidae</taxon>
        <taxon>Stephanodiscales</taxon>
        <taxon>Stephanodiscaceae</taxon>
        <taxon>Cyclotella</taxon>
    </lineage>
</organism>
<dbReference type="InterPro" id="IPR007232">
    <property type="entry name" value="Rad52_Rad59_Rad22"/>
</dbReference>
<dbReference type="Gene3D" id="3.30.390.80">
    <property type="entry name" value="DNA repair protein Rad52/59/22"/>
    <property type="match status" value="1"/>
</dbReference>
<dbReference type="SUPFAM" id="SSF54768">
    <property type="entry name" value="dsRNA-binding domain-like"/>
    <property type="match status" value="1"/>
</dbReference>
<evidence type="ECO:0008006" key="8">
    <source>
        <dbReference type="Google" id="ProtNLM"/>
    </source>
</evidence>
<dbReference type="GO" id="GO:0006302">
    <property type="term" value="P:double-strand break repair"/>
    <property type="evidence" value="ECO:0007669"/>
    <property type="project" value="UniProtKB-ARBA"/>
</dbReference>
<gene>
    <name evidence="6" type="ORF">ACHAWO_008215</name>
</gene>
<feature type="compositionally biased region" description="Basic and acidic residues" evidence="5">
    <location>
        <begin position="1"/>
        <end position="14"/>
    </location>
</feature>
<protein>
    <recommendedName>
        <fullName evidence="8">DNA repair and recombination protein RAD52</fullName>
    </recommendedName>
</protein>
<dbReference type="PANTHER" id="PTHR12132">
    <property type="entry name" value="DNA REPAIR AND RECOMBINATION PROTEIN RAD52, RAD59"/>
    <property type="match status" value="1"/>
</dbReference>
<feature type="compositionally biased region" description="Polar residues" evidence="5">
    <location>
        <begin position="380"/>
        <end position="395"/>
    </location>
</feature>
<feature type="region of interest" description="Disordered" evidence="5">
    <location>
        <begin position="380"/>
        <end position="413"/>
    </location>
</feature>